<dbReference type="OrthoDB" id="5475916at2"/>
<evidence type="ECO:0000259" key="6">
    <source>
        <dbReference type="Pfam" id="PF04357"/>
    </source>
</evidence>
<gene>
    <name evidence="7" type="ORF">EDC27_0656</name>
</gene>
<dbReference type="GO" id="GO:0005886">
    <property type="term" value="C:plasma membrane"/>
    <property type="evidence" value="ECO:0007669"/>
    <property type="project" value="InterPro"/>
</dbReference>
<dbReference type="Proteomes" id="UP000276223">
    <property type="component" value="Unassembled WGS sequence"/>
</dbReference>
<evidence type="ECO:0000256" key="5">
    <source>
        <dbReference type="SAM" id="Phobius"/>
    </source>
</evidence>
<evidence type="ECO:0000256" key="2">
    <source>
        <dbReference type="ARBA" id="ARBA00022692"/>
    </source>
</evidence>
<dbReference type="GO" id="GO:0009306">
    <property type="term" value="P:protein secretion"/>
    <property type="evidence" value="ECO:0007669"/>
    <property type="project" value="InterPro"/>
</dbReference>
<sequence length="1197" mass="132275">MGSIKGQEKTPLNSKRSHRPLHPAPVFSGFFKAWIVLAALVLGVPLLTVLLMHAPWVQEWAMQTVVQRVHQETGLHLTVGGFRWFPLGNLRLKDVSVESNKGPVFITESLTIRYNWRWSKPYLALGDVTLHRPYVRLEKGNDGQWHVPLPKLEDREKKGDRARWWARWPVPQVTVVSGRLQGFDGERCVLNVSEMTGTLRVRDGLEDGSLGVEVRLDPWRMEFLVPVRSQLTLTAQAFLKDQDLYVKTLQMTVNETSRIAVSGTWYDFPQGSFSAQVRLMPCSWAIKGWGGGKGAEALSGILEGLIDLEGTPARLDGRYDLRGSHGSFVGTARWAASKDRALLTADTSITGLVLPWDSKGASTVSGKTHLVIEHRKGGTTKISFALSQGRFSTEKMTMQDLILDVDFQEGIFVVRRASGRWDKGGYVEASGIIEGTPSTNAPARRPNLRLDVKADQVPLTLFQHLVPDHELAGVVSGQGKLQGAWPLLTWTGHMTGRDVGVDAFRSKAVRIDGTSDLSSLQAARKLTVELSSFAYGQYAGDFLLIRVHQQAEANTADVVAQGRRVAALDHLNLKGKLTSPEDSYKVFRMDKADFSFAGDKYAAQGELRVGARAVHVSSLRVIRGDEEMQLQGALRISGPLDVLVRLRHLDMAFWLSRFVPETSWKGGLKKWLQGRLDTQVRLKGTAEKPTVVLNGSLNQLSVPGLEQTFVPFSGRYEAGTLTLRVKLQAASLNTPVLLDGAWPLDLRFAPWTCRLRDGANGQLRSTARDVPLESLQAIIPLKELKGLASWDVRLVGSLKNPRLKGSGAVRGASFLWPGWTEKVQELEIRWRAEESSIHLESAEFVLLGSRGRAQGELLLPGGRFGGYALQVAGDDVRFPEIFGIEGQGSVRGTVTQKGYGFAPKIVGEVSLHKVSINLGELEKDVARQIRLVEETGQGSKVLLGTRRTQPRKMNGFENVAMQLKIHLPPKDAWVRGFGLEAEVHGAVTLDKLQGGSIQLHGTLWTSRGQYAFQGVHMRVEEGELTFRGETPPDPFLSVTCQKDLRDVIVTASLTGQLSRPRLVFSSFPEMDQVDIVSVLLYGRPAKELSARQARELRDRGVQFVWGGTTPVVKSLLGDLPLSPDAVDIKGSENGSVLEIGKHLTPELYVTYQKSLEGAEKDELRAEYRVNRFLSVESQVGGEDRAGVDVLFRYDFGR</sequence>
<comment type="caution">
    <text evidence="7">The sequence shown here is derived from an EMBL/GenBank/DDBJ whole genome shotgun (WGS) entry which is preliminary data.</text>
</comment>
<dbReference type="PANTHER" id="PTHR36985:SF1">
    <property type="entry name" value="TRANSLOCATION AND ASSEMBLY MODULE SUBUNIT TAMB"/>
    <property type="match status" value="1"/>
</dbReference>
<accession>A0A3N1VMP0</accession>
<protein>
    <submittedName>
        <fullName evidence="7">Uncharacterized protein DUF490</fullName>
    </submittedName>
</protein>
<dbReference type="EMBL" id="RJVA01000010">
    <property type="protein sequence ID" value="ROR01482.1"/>
    <property type="molecule type" value="Genomic_DNA"/>
</dbReference>
<keyword evidence="3 5" id="KW-1133">Transmembrane helix</keyword>
<name>A0A3N1VMP0_9BACT</name>
<evidence type="ECO:0000313" key="7">
    <source>
        <dbReference type="EMBL" id="ROR01482.1"/>
    </source>
</evidence>
<feature type="domain" description="Translocation and assembly module TamB C-terminal" evidence="6">
    <location>
        <begin position="849"/>
        <end position="1195"/>
    </location>
</feature>
<dbReference type="PANTHER" id="PTHR36985">
    <property type="entry name" value="TRANSLOCATION AND ASSEMBLY MODULE SUBUNIT TAMB"/>
    <property type="match status" value="1"/>
</dbReference>
<evidence type="ECO:0000256" key="4">
    <source>
        <dbReference type="ARBA" id="ARBA00023136"/>
    </source>
</evidence>
<evidence type="ECO:0000313" key="8">
    <source>
        <dbReference type="Proteomes" id="UP000276223"/>
    </source>
</evidence>
<reference evidence="7 8" key="1">
    <citation type="submission" date="2018-11" db="EMBL/GenBank/DDBJ databases">
        <title>Genomic Encyclopedia of Type Strains, Phase IV (KMG-IV): sequencing the most valuable type-strain genomes for metagenomic binning, comparative biology and taxonomic classification.</title>
        <authorList>
            <person name="Goeker M."/>
        </authorList>
    </citation>
    <scope>NUCLEOTIDE SEQUENCE [LARGE SCALE GENOMIC DNA]</scope>
    <source>
        <strain evidence="7 8">DSM 22027</strain>
    </source>
</reference>
<evidence type="ECO:0000256" key="3">
    <source>
        <dbReference type="ARBA" id="ARBA00022989"/>
    </source>
</evidence>
<evidence type="ECO:0000256" key="1">
    <source>
        <dbReference type="ARBA" id="ARBA00004167"/>
    </source>
</evidence>
<organism evidence="7 8">
    <name type="scientific">Desulfosoma caldarium</name>
    <dbReference type="NCBI Taxonomy" id="610254"/>
    <lineage>
        <taxon>Bacteria</taxon>
        <taxon>Pseudomonadati</taxon>
        <taxon>Thermodesulfobacteriota</taxon>
        <taxon>Syntrophobacteria</taxon>
        <taxon>Syntrophobacterales</taxon>
        <taxon>Syntrophobacteraceae</taxon>
        <taxon>Desulfosoma</taxon>
    </lineage>
</organism>
<dbReference type="RefSeq" id="WP_123289200.1">
    <property type="nucleotide sequence ID" value="NZ_RJVA01000010.1"/>
</dbReference>
<dbReference type="AlphaFoldDB" id="A0A3N1VMP0"/>
<keyword evidence="8" id="KW-1185">Reference proteome</keyword>
<dbReference type="InterPro" id="IPR007452">
    <property type="entry name" value="TamB_C"/>
</dbReference>
<feature type="transmembrane region" description="Helical" evidence="5">
    <location>
        <begin position="33"/>
        <end position="56"/>
    </location>
</feature>
<dbReference type="Pfam" id="PF04357">
    <property type="entry name" value="TamB"/>
    <property type="match status" value="1"/>
</dbReference>
<comment type="subcellular location">
    <subcellularLocation>
        <location evidence="1">Membrane</location>
        <topology evidence="1">Single-pass membrane protein</topology>
    </subcellularLocation>
</comment>
<keyword evidence="2 5" id="KW-0812">Transmembrane</keyword>
<dbReference type="GO" id="GO:0097347">
    <property type="term" value="C:TAM protein secretion complex"/>
    <property type="evidence" value="ECO:0007669"/>
    <property type="project" value="TreeGrafter"/>
</dbReference>
<proteinExistence type="predicted"/>
<keyword evidence="4 5" id="KW-0472">Membrane</keyword>